<keyword evidence="3" id="KW-1185">Reference proteome</keyword>
<keyword evidence="1" id="KW-1133">Transmembrane helix</keyword>
<gene>
    <name evidence="2" type="ORF">P167DRAFT_567967</name>
</gene>
<keyword evidence="1" id="KW-0812">Transmembrane</keyword>
<evidence type="ECO:0000256" key="1">
    <source>
        <dbReference type="SAM" id="Phobius"/>
    </source>
</evidence>
<evidence type="ECO:0000313" key="3">
    <source>
        <dbReference type="Proteomes" id="UP000277580"/>
    </source>
</evidence>
<evidence type="ECO:0000313" key="2">
    <source>
        <dbReference type="EMBL" id="RPB08366.1"/>
    </source>
</evidence>
<organism evidence="2 3">
    <name type="scientific">Morchella conica CCBAS932</name>
    <dbReference type="NCBI Taxonomy" id="1392247"/>
    <lineage>
        <taxon>Eukaryota</taxon>
        <taxon>Fungi</taxon>
        <taxon>Dikarya</taxon>
        <taxon>Ascomycota</taxon>
        <taxon>Pezizomycotina</taxon>
        <taxon>Pezizomycetes</taxon>
        <taxon>Pezizales</taxon>
        <taxon>Morchellaceae</taxon>
        <taxon>Morchella</taxon>
    </lineage>
</organism>
<dbReference type="InterPro" id="IPR036514">
    <property type="entry name" value="SGNH_hydro_sf"/>
</dbReference>
<protein>
    <submittedName>
        <fullName evidence="2">Uncharacterized protein</fullName>
    </submittedName>
</protein>
<dbReference type="Proteomes" id="UP000277580">
    <property type="component" value="Unassembled WGS sequence"/>
</dbReference>
<sequence>MTPLKVTCSYVFTVPGIAGLTYMYYTPNGQVSEVQSSGTRQVQAVVNLCISRRETVVGPRILRYTETSTGLAALEAKRYTRVLEIVLSSAGEFEYVEDRRWNVNVGVKRVGPLLLFVTETDIFVITPLPKVRQESTGGINIFIGFISIHGLWYLEALEPSDLALPQVSGRGSARQQKVTPRKCLDKRQGGSFGNEFKFRDKSEEGTSFLPAVVGQDESNPGTHSTVFDPKYNVPDSLTINPRTHPGLFSFTGRWLLSPSRPTRPQNPVYQSTLWPGNSVTVLAHGTEISVKIVPKPQGWIEDYHFYVSVDGGEDVRYSIPAFNSTELNKAGMATSFSVPIKELVGGAQDNPDDMLEPHLIRLTSVPETPLSFEGLEVQKTLINEGKGWMEEQDDRLSIEFVGEGSDAERESGFFGEHDIQNDDEPKPSFDIWRHSVQYRVGETLGVRRSHISAGTCLLTSCPDQAGLFDQYFQTSPFSLNWVESDSDLDPHHNSHLGAPYRFPELSTKPQVPIPPVNIVVVDLGVLDILIHRQNPDDYSHALVLFLARLRSQAHPAAQILVVARNSNYVASSSPPYALESTPEIKQLREKLYTATEKAVDVLRKEAADENIHLVLLPSTATSEASAYLQAICPFIVPSTSVLSKLSLNRFGRAATPSKAQKVCLELGGQEYGSGFRYLGWNLTLISIVIFGLWMSKSILVGASAALFGRKTLGMEEVEVERGLLNTGSAKKNENYDKSG</sequence>
<proteinExistence type="predicted"/>
<dbReference type="Gene3D" id="3.40.50.1110">
    <property type="entry name" value="SGNH hydrolase"/>
    <property type="match status" value="1"/>
</dbReference>
<accession>A0A3N4KCY9</accession>
<dbReference type="AlphaFoldDB" id="A0A3N4KCY9"/>
<name>A0A3N4KCY9_9PEZI</name>
<dbReference type="OrthoDB" id="4077378at2759"/>
<reference evidence="2 3" key="1">
    <citation type="journal article" date="2018" name="Nat. Ecol. Evol.">
        <title>Pezizomycetes genomes reveal the molecular basis of ectomycorrhizal truffle lifestyle.</title>
        <authorList>
            <person name="Murat C."/>
            <person name="Payen T."/>
            <person name="Noel B."/>
            <person name="Kuo A."/>
            <person name="Morin E."/>
            <person name="Chen J."/>
            <person name="Kohler A."/>
            <person name="Krizsan K."/>
            <person name="Balestrini R."/>
            <person name="Da Silva C."/>
            <person name="Montanini B."/>
            <person name="Hainaut M."/>
            <person name="Levati E."/>
            <person name="Barry K.W."/>
            <person name="Belfiori B."/>
            <person name="Cichocki N."/>
            <person name="Clum A."/>
            <person name="Dockter R.B."/>
            <person name="Fauchery L."/>
            <person name="Guy J."/>
            <person name="Iotti M."/>
            <person name="Le Tacon F."/>
            <person name="Lindquist E.A."/>
            <person name="Lipzen A."/>
            <person name="Malagnac F."/>
            <person name="Mello A."/>
            <person name="Molinier V."/>
            <person name="Miyauchi S."/>
            <person name="Poulain J."/>
            <person name="Riccioni C."/>
            <person name="Rubini A."/>
            <person name="Sitrit Y."/>
            <person name="Splivallo R."/>
            <person name="Traeger S."/>
            <person name="Wang M."/>
            <person name="Zifcakova L."/>
            <person name="Wipf D."/>
            <person name="Zambonelli A."/>
            <person name="Paolocci F."/>
            <person name="Nowrousian M."/>
            <person name="Ottonello S."/>
            <person name="Baldrian P."/>
            <person name="Spatafora J.W."/>
            <person name="Henrissat B."/>
            <person name="Nagy L.G."/>
            <person name="Aury J.M."/>
            <person name="Wincker P."/>
            <person name="Grigoriev I.V."/>
            <person name="Bonfante P."/>
            <person name="Martin F.M."/>
        </authorList>
    </citation>
    <scope>NUCLEOTIDE SEQUENCE [LARGE SCALE GENOMIC DNA]</scope>
    <source>
        <strain evidence="2 3">CCBAS932</strain>
    </source>
</reference>
<feature type="transmembrane region" description="Helical" evidence="1">
    <location>
        <begin position="678"/>
        <end position="707"/>
    </location>
</feature>
<dbReference type="EMBL" id="ML119164">
    <property type="protein sequence ID" value="RPB08366.1"/>
    <property type="molecule type" value="Genomic_DNA"/>
</dbReference>
<keyword evidence="1" id="KW-0472">Membrane</keyword>
<dbReference type="InParanoid" id="A0A3N4KCY9"/>